<name>A0A5S5CFQ8_9BACL</name>
<dbReference type="SUPFAM" id="SSF53474">
    <property type="entry name" value="alpha/beta-Hydrolases"/>
    <property type="match status" value="1"/>
</dbReference>
<proteinExistence type="predicted"/>
<dbReference type="Gene3D" id="3.40.50.1820">
    <property type="entry name" value="alpha/beta hydrolase"/>
    <property type="match status" value="1"/>
</dbReference>
<feature type="domain" description="Acetyl xylan esterase" evidence="2">
    <location>
        <begin position="128"/>
        <end position="214"/>
    </location>
</feature>
<dbReference type="PANTHER" id="PTHR47381">
    <property type="entry name" value="ALPHA/BETA-HYDROLASES SUPERFAMILY PROTEIN"/>
    <property type="match status" value="1"/>
</dbReference>
<evidence type="ECO:0000313" key="3">
    <source>
        <dbReference type="EMBL" id="TYP78241.1"/>
    </source>
</evidence>
<reference evidence="3 4" key="1">
    <citation type="submission" date="2019-07" db="EMBL/GenBank/DDBJ databases">
        <title>Genomic Encyclopedia of Type Strains, Phase III (KMG-III): the genomes of soil and plant-associated and newly described type strains.</title>
        <authorList>
            <person name="Whitman W."/>
        </authorList>
    </citation>
    <scope>NUCLEOTIDE SEQUENCE [LARGE SCALE GENOMIC DNA]</scope>
    <source>
        <strain evidence="3 4">BL24</strain>
    </source>
</reference>
<dbReference type="Proteomes" id="UP000323257">
    <property type="component" value="Unassembled WGS sequence"/>
</dbReference>
<gene>
    <name evidence="3" type="ORF">BCM02_102818</name>
</gene>
<evidence type="ECO:0000259" key="2">
    <source>
        <dbReference type="Pfam" id="PF05448"/>
    </source>
</evidence>
<dbReference type="AlphaFoldDB" id="A0A5S5CFQ8"/>
<organism evidence="3 4">
    <name type="scientific">Paenibacillus methanolicus</name>
    <dbReference type="NCBI Taxonomy" id="582686"/>
    <lineage>
        <taxon>Bacteria</taxon>
        <taxon>Bacillati</taxon>
        <taxon>Bacillota</taxon>
        <taxon>Bacilli</taxon>
        <taxon>Bacillales</taxon>
        <taxon>Paenibacillaceae</taxon>
        <taxon>Paenibacillus</taxon>
    </lineage>
</organism>
<dbReference type="InterPro" id="IPR008391">
    <property type="entry name" value="AXE1_dom"/>
</dbReference>
<evidence type="ECO:0000313" key="4">
    <source>
        <dbReference type="Proteomes" id="UP000323257"/>
    </source>
</evidence>
<dbReference type="Pfam" id="PF05448">
    <property type="entry name" value="AXE1"/>
    <property type="match status" value="1"/>
</dbReference>
<keyword evidence="4" id="KW-1185">Reference proteome</keyword>
<comment type="caution">
    <text evidence="3">The sequence shown here is derived from an EMBL/GenBank/DDBJ whole genome shotgun (WGS) entry which is preliminary data.</text>
</comment>
<dbReference type="InterPro" id="IPR029058">
    <property type="entry name" value="AB_hydrolase_fold"/>
</dbReference>
<sequence>MSRRAELLRLLGIAGRSGQRPGDWSGGAGSEGHDEPAAPNQGGQPGPRLELLRSETRADYRLDTLLLEVGDDEFAPIDLALPLQGDGPFPLVIVNHSHGGDYERGRREMSASGSYLQQPSYAEALTGMGYAACCMDMRLFGDRGGRTESELFKELLWRGQVLWGLMVGDTLRLVDAMAAREDIDASRIGTLGMSMGGLMAWWLAALDTRIRVVVDICGQVEAETLIMKRGLDHHGLYSYVPGLLQSFATLDIQRLIAPRPRMSLNGRSDRLCPLEGVRLLDAGLREAYAEAGAADNWQSIVGGGGHRETAEMRARWQRFLREHL</sequence>
<dbReference type="EMBL" id="VNHS01000002">
    <property type="protein sequence ID" value="TYP78241.1"/>
    <property type="molecule type" value="Genomic_DNA"/>
</dbReference>
<feature type="region of interest" description="Disordered" evidence="1">
    <location>
        <begin position="14"/>
        <end position="48"/>
    </location>
</feature>
<evidence type="ECO:0000256" key="1">
    <source>
        <dbReference type="SAM" id="MobiDB-lite"/>
    </source>
</evidence>
<protein>
    <submittedName>
        <fullName evidence="3">Acetyl xylan esterase AXE1</fullName>
    </submittedName>
</protein>
<accession>A0A5S5CFQ8</accession>
<dbReference type="PANTHER" id="PTHR47381:SF3">
    <property type="entry name" value="ALPHA_BETA-HYDROLASES SUPERFAMILY PROTEIN"/>
    <property type="match status" value="1"/>
</dbReference>